<dbReference type="InterPro" id="IPR018062">
    <property type="entry name" value="HTH_AraC-typ_CS"/>
</dbReference>
<dbReference type="InterPro" id="IPR018060">
    <property type="entry name" value="HTH_AraC"/>
</dbReference>
<dbReference type="EMBL" id="JAUOZU010000014">
    <property type="protein sequence ID" value="MDO6965907.1"/>
    <property type="molecule type" value="Genomic_DNA"/>
</dbReference>
<reference evidence="5" key="2">
    <citation type="submission" date="2023-07" db="EMBL/GenBank/DDBJ databases">
        <authorList>
            <person name="Shen H."/>
        </authorList>
    </citation>
    <scope>NUCLEOTIDE SEQUENCE</scope>
    <source>
        <strain evidence="5">TNR-22</strain>
    </source>
</reference>
<sequence>MAGACSVASGPDFPALARQLFGNVRLSFAGEPNQSKRLASAALGSVRVSDLRAGPHTVQGEHVVKATHDPDCLKLLFQSDGSSTIEQGGRQVEFGRARPVLYDPTRAYTLVNQTRVHLLMLQVPREAFSRSAIQSLSSPVLIPRAFSGLCRVVRSMIDSGLSEVDHLDDASRTGMGDGLIGLIRPLIEGGLARSEMTGAHSLNLLLYRARMFIDDNLDQPDLTVEQIAIRMGCSQSYLFRAFQTEGLSPAQYIWDRRLERARAVLTSPVARHRSVTDIAFAAGFTSGAHFSRAFRSRFGMTPRDFRRAALG</sequence>
<accession>A0ABT8YQC4</accession>
<dbReference type="PROSITE" id="PS00041">
    <property type="entry name" value="HTH_ARAC_FAMILY_1"/>
    <property type="match status" value="1"/>
</dbReference>
<keyword evidence="2" id="KW-0238">DNA-binding</keyword>
<dbReference type="RefSeq" id="WP_304377839.1">
    <property type="nucleotide sequence ID" value="NZ_JAUOZU010000014.1"/>
</dbReference>
<dbReference type="Gene3D" id="1.10.10.60">
    <property type="entry name" value="Homeodomain-like"/>
    <property type="match status" value="1"/>
</dbReference>
<organism evidence="5 6">
    <name type="scientific">Rhizobium alvei</name>
    <dbReference type="NCBI Taxonomy" id="1132659"/>
    <lineage>
        <taxon>Bacteria</taxon>
        <taxon>Pseudomonadati</taxon>
        <taxon>Pseudomonadota</taxon>
        <taxon>Alphaproteobacteria</taxon>
        <taxon>Hyphomicrobiales</taxon>
        <taxon>Rhizobiaceae</taxon>
        <taxon>Rhizobium/Agrobacterium group</taxon>
        <taxon>Rhizobium</taxon>
    </lineage>
</organism>
<keyword evidence="1" id="KW-0805">Transcription regulation</keyword>
<keyword evidence="3" id="KW-0804">Transcription</keyword>
<evidence type="ECO:0000259" key="4">
    <source>
        <dbReference type="PROSITE" id="PS01124"/>
    </source>
</evidence>
<dbReference type="PRINTS" id="PR00032">
    <property type="entry name" value="HTHARAC"/>
</dbReference>
<evidence type="ECO:0000313" key="6">
    <source>
        <dbReference type="Proteomes" id="UP001174932"/>
    </source>
</evidence>
<feature type="domain" description="HTH araC/xylS-type" evidence="4">
    <location>
        <begin position="207"/>
        <end position="308"/>
    </location>
</feature>
<proteinExistence type="predicted"/>
<keyword evidence="6" id="KW-1185">Reference proteome</keyword>
<dbReference type="InterPro" id="IPR020449">
    <property type="entry name" value="Tscrpt_reg_AraC-type_HTH"/>
</dbReference>
<dbReference type="PANTHER" id="PTHR46796">
    <property type="entry name" value="HTH-TYPE TRANSCRIPTIONAL ACTIVATOR RHAS-RELATED"/>
    <property type="match status" value="1"/>
</dbReference>
<dbReference type="InterPro" id="IPR009057">
    <property type="entry name" value="Homeodomain-like_sf"/>
</dbReference>
<gene>
    <name evidence="5" type="ORF">Q4481_18260</name>
</gene>
<evidence type="ECO:0000256" key="2">
    <source>
        <dbReference type="ARBA" id="ARBA00023125"/>
    </source>
</evidence>
<evidence type="ECO:0000256" key="3">
    <source>
        <dbReference type="ARBA" id="ARBA00023163"/>
    </source>
</evidence>
<dbReference type="Pfam" id="PF12833">
    <property type="entry name" value="HTH_18"/>
    <property type="match status" value="1"/>
</dbReference>
<comment type="caution">
    <text evidence="5">The sequence shown here is derived from an EMBL/GenBank/DDBJ whole genome shotgun (WGS) entry which is preliminary data.</text>
</comment>
<dbReference type="InterPro" id="IPR050204">
    <property type="entry name" value="AraC_XylS_family_regulators"/>
</dbReference>
<reference evidence="5" key="1">
    <citation type="journal article" date="2015" name="Int. J. Syst. Evol. Microbiol.">
        <title>Rhizobium alvei sp. nov., isolated from a freshwater river.</title>
        <authorList>
            <person name="Sheu S.Y."/>
            <person name="Huang H.W."/>
            <person name="Young C.C."/>
            <person name="Chen W.M."/>
        </authorList>
    </citation>
    <scope>NUCLEOTIDE SEQUENCE</scope>
    <source>
        <strain evidence="5">TNR-22</strain>
    </source>
</reference>
<evidence type="ECO:0000313" key="5">
    <source>
        <dbReference type="EMBL" id="MDO6965907.1"/>
    </source>
</evidence>
<dbReference type="InterPro" id="IPR035418">
    <property type="entry name" value="AraC-bd_2"/>
</dbReference>
<evidence type="ECO:0000256" key="1">
    <source>
        <dbReference type="ARBA" id="ARBA00023015"/>
    </source>
</evidence>
<dbReference type="Pfam" id="PF14525">
    <property type="entry name" value="AraC_binding_2"/>
    <property type="match status" value="1"/>
</dbReference>
<dbReference type="SMART" id="SM00342">
    <property type="entry name" value="HTH_ARAC"/>
    <property type="match status" value="1"/>
</dbReference>
<name>A0ABT8YQC4_9HYPH</name>
<dbReference type="Proteomes" id="UP001174932">
    <property type="component" value="Unassembled WGS sequence"/>
</dbReference>
<dbReference type="SUPFAM" id="SSF46689">
    <property type="entry name" value="Homeodomain-like"/>
    <property type="match status" value="2"/>
</dbReference>
<dbReference type="PANTHER" id="PTHR46796:SF6">
    <property type="entry name" value="ARAC SUBFAMILY"/>
    <property type="match status" value="1"/>
</dbReference>
<protein>
    <submittedName>
        <fullName evidence="5">Helix-turn-helix domain-containing protein</fullName>
    </submittedName>
</protein>
<dbReference type="PROSITE" id="PS01124">
    <property type="entry name" value="HTH_ARAC_FAMILY_2"/>
    <property type="match status" value="1"/>
</dbReference>